<sequence length="253" mass="28753">MDNVLNCPAKASVSPSNSSVDETAANSGATAPVQGPLFFNYHEFAESFYIDIRSDGQFHEHDEEHCIYMTHFPNVYVPQESEEFKTTRIVRIPRRFDTTLETLCFSTCLPGREPAAFTEPEEGQRFVARGIYDNGQLFGCSSVSPLSQYLSQCDFERIMAPINKILSEATATFSWYNILDLILDIFTLGCWHFISKYVVADPLLRLESHVAEVNELPLLKNNNVKIISPRRSGYLSVCCKTYSIEMIDYTNFH</sequence>
<gene>
    <name evidence="9" type="ORF">HG536_0E02140</name>
</gene>
<evidence type="ECO:0000256" key="7">
    <source>
        <dbReference type="SAM" id="MobiDB-lite"/>
    </source>
</evidence>
<reference evidence="9 10" key="1">
    <citation type="submission" date="2020-06" db="EMBL/GenBank/DDBJ databases">
        <title>The yeast mating-type switching endonuclease HO is a domesticated member of an unorthodox homing genetic element family.</title>
        <authorList>
            <person name="Coughlan A.Y."/>
            <person name="Lombardi L."/>
            <person name="Braun-Galleani S."/>
            <person name="Martos A.R."/>
            <person name="Galeote V."/>
            <person name="Bigey F."/>
            <person name="Dequin S."/>
            <person name="Byrne K.P."/>
            <person name="Wolfe K.H."/>
        </authorList>
    </citation>
    <scope>NUCLEOTIDE SEQUENCE [LARGE SCALE GENOMIC DNA]</scope>
    <source>
        <strain evidence="9 10">CBS764</strain>
    </source>
</reference>
<dbReference type="KEGG" id="tgb:HG536_0E02140"/>
<dbReference type="GO" id="GO:0031211">
    <property type="term" value="C:endoplasmic reticulum palmitoyltransferase complex"/>
    <property type="evidence" value="ECO:0007669"/>
    <property type="project" value="TreeGrafter"/>
</dbReference>
<evidence type="ECO:0000256" key="3">
    <source>
        <dbReference type="ARBA" id="ARBA00011396"/>
    </source>
</evidence>
<dbReference type="InterPro" id="IPR019383">
    <property type="entry name" value="Golgin_A_7/ERF4"/>
</dbReference>
<dbReference type="Proteomes" id="UP000515788">
    <property type="component" value="Chromosome 5"/>
</dbReference>
<accession>A0A7G3ZIG7</accession>
<evidence type="ECO:0000259" key="8">
    <source>
        <dbReference type="Pfam" id="PF10256"/>
    </source>
</evidence>
<feature type="region of interest" description="Disordered" evidence="7">
    <location>
        <begin position="1"/>
        <end position="27"/>
    </location>
</feature>
<keyword evidence="10" id="KW-1185">Reference proteome</keyword>
<dbReference type="OrthoDB" id="5377273at2759"/>
<evidence type="ECO:0000313" key="9">
    <source>
        <dbReference type="EMBL" id="QLL33303.1"/>
    </source>
</evidence>
<comment type="subunit">
    <text evidence="3">Interacts with ERF2.</text>
</comment>
<evidence type="ECO:0000256" key="1">
    <source>
        <dbReference type="ARBA" id="ARBA00004406"/>
    </source>
</evidence>
<keyword evidence="6" id="KW-0472">Membrane</keyword>
<evidence type="ECO:0000256" key="6">
    <source>
        <dbReference type="ARBA" id="ARBA00023136"/>
    </source>
</evidence>
<comment type="similarity">
    <text evidence="2">Belongs to the ERF4 family.</text>
</comment>
<dbReference type="PANTHER" id="PTHR13254">
    <property type="entry name" value="GOLGI AUTOANTIGEN, GOLGIN SUBFAMILY A, 7"/>
    <property type="match status" value="1"/>
</dbReference>
<dbReference type="InterPro" id="IPR051371">
    <property type="entry name" value="Ras_palmitoyltransferase"/>
</dbReference>
<feature type="domain" description="Golgin subfamily A member 7/ERF4" evidence="8">
    <location>
        <begin position="89"/>
        <end position="238"/>
    </location>
</feature>
<dbReference type="AlphaFoldDB" id="A0A7G3ZIG7"/>
<feature type="compositionally biased region" description="Polar residues" evidence="7">
    <location>
        <begin position="13"/>
        <end position="27"/>
    </location>
</feature>
<dbReference type="PANTHER" id="PTHR13254:SF0">
    <property type="entry name" value="GOLGIN SUBFAMILY A MEMBER 7_ERF4 DOMAIN-CONTAINING PROTEIN"/>
    <property type="match status" value="1"/>
</dbReference>
<organism evidence="9 10">
    <name type="scientific">Torulaspora globosa</name>
    <dbReference type="NCBI Taxonomy" id="48254"/>
    <lineage>
        <taxon>Eukaryota</taxon>
        <taxon>Fungi</taxon>
        <taxon>Dikarya</taxon>
        <taxon>Ascomycota</taxon>
        <taxon>Saccharomycotina</taxon>
        <taxon>Saccharomycetes</taxon>
        <taxon>Saccharomycetales</taxon>
        <taxon>Saccharomycetaceae</taxon>
        <taxon>Torulaspora</taxon>
    </lineage>
</organism>
<evidence type="ECO:0000256" key="2">
    <source>
        <dbReference type="ARBA" id="ARBA00007732"/>
    </source>
</evidence>
<dbReference type="GO" id="GO:0006612">
    <property type="term" value="P:protein targeting to membrane"/>
    <property type="evidence" value="ECO:0007669"/>
    <property type="project" value="TreeGrafter"/>
</dbReference>
<protein>
    <recommendedName>
        <fullName evidence="4">Ras modification protein ERF4</fullName>
    </recommendedName>
</protein>
<comment type="subcellular location">
    <subcellularLocation>
        <location evidence="1">Endoplasmic reticulum membrane</location>
        <topology evidence="1">Peripheral membrane protein</topology>
    </subcellularLocation>
</comment>
<evidence type="ECO:0000256" key="4">
    <source>
        <dbReference type="ARBA" id="ARBA00018463"/>
    </source>
</evidence>
<dbReference type="Pfam" id="PF10256">
    <property type="entry name" value="Erf4"/>
    <property type="match status" value="1"/>
</dbReference>
<dbReference type="EMBL" id="CP059250">
    <property type="protein sequence ID" value="QLL33303.1"/>
    <property type="molecule type" value="Genomic_DNA"/>
</dbReference>
<keyword evidence="5" id="KW-0256">Endoplasmic reticulum</keyword>
<evidence type="ECO:0000256" key="5">
    <source>
        <dbReference type="ARBA" id="ARBA00022824"/>
    </source>
</evidence>
<dbReference type="RefSeq" id="XP_037139977.1">
    <property type="nucleotide sequence ID" value="XM_037284081.1"/>
</dbReference>
<evidence type="ECO:0000313" key="10">
    <source>
        <dbReference type="Proteomes" id="UP000515788"/>
    </source>
</evidence>
<proteinExistence type="inferred from homology"/>
<dbReference type="GeneID" id="59326499"/>
<name>A0A7G3ZIG7_9SACH</name>
<dbReference type="GO" id="GO:0005789">
    <property type="term" value="C:endoplasmic reticulum membrane"/>
    <property type="evidence" value="ECO:0007669"/>
    <property type="project" value="UniProtKB-SubCell"/>
</dbReference>